<feature type="region of interest" description="Disordered" evidence="1">
    <location>
        <begin position="113"/>
        <end position="157"/>
    </location>
</feature>
<feature type="domain" description="DUF6589" evidence="2">
    <location>
        <begin position="453"/>
        <end position="882"/>
    </location>
</feature>
<gene>
    <name evidence="3" type="ORF">ARMSODRAFT_1086486</name>
</gene>
<keyword evidence="4" id="KW-1185">Reference proteome</keyword>
<evidence type="ECO:0000313" key="3">
    <source>
        <dbReference type="EMBL" id="PBK67109.1"/>
    </source>
</evidence>
<evidence type="ECO:0000256" key="1">
    <source>
        <dbReference type="SAM" id="MobiDB-lite"/>
    </source>
</evidence>
<dbReference type="STRING" id="1076256.A0A2H3B899"/>
<feature type="region of interest" description="Disordered" evidence="1">
    <location>
        <begin position="45"/>
        <end position="82"/>
    </location>
</feature>
<proteinExistence type="predicted"/>
<feature type="region of interest" description="Disordered" evidence="1">
    <location>
        <begin position="457"/>
        <end position="482"/>
    </location>
</feature>
<dbReference type="Proteomes" id="UP000218334">
    <property type="component" value="Unassembled WGS sequence"/>
</dbReference>
<reference evidence="4" key="1">
    <citation type="journal article" date="2017" name="Nat. Ecol. Evol.">
        <title>Genome expansion and lineage-specific genetic innovations in the forest pathogenic fungi Armillaria.</title>
        <authorList>
            <person name="Sipos G."/>
            <person name="Prasanna A.N."/>
            <person name="Walter M.C."/>
            <person name="O'Connor E."/>
            <person name="Balint B."/>
            <person name="Krizsan K."/>
            <person name="Kiss B."/>
            <person name="Hess J."/>
            <person name="Varga T."/>
            <person name="Slot J."/>
            <person name="Riley R."/>
            <person name="Boka B."/>
            <person name="Rigling D."/>
            <person name="Barry K."/>
            <person name="Lee J."/>
            <person name="Mihaltcheva S."/>
            <person name="LaButti K."/>
            <person name="Lipzen A."/>
            <person name="Waldron R."/>
            <person name="Moloney N.M."/>
            <person name="Sperisen C."/>
            <person name="Kredics L."/>
            <person name="Vagvoelgyi C."/>
            <person name="Patrignani A."/>
            <person name="Fitzpatrick D."/>
            <person name="Nagy I."/>
            <person name="Doyle S."/>
            <person name="Anderson J.B."/>
            <person name="Grigoriev I.V."/>
            <person name="Gueldener U."/>
            <person name="Muensterkoetter M."/>
            <person name="Nagy L.G."/>
        </authorList>
    </citation>
    <scope>NUCLEOTIDE SEQUENCE [LARGE SCALE GENOMIC DNA]</scope>
    <source>
        <strain evidence="4">28-4</strain>
    </source>
</reference>
<dbReference type="AlphaFoldDB" id="A0A2H3B899"/>
<feature type="compositionally biased region" description="Low complexity" evidence="1">
    <location>
        <begin position="143"/>
        <end position="154"/>
    </location>
</feature>
<organism evidence="3 4">
    <name type="scientific">Armillaria solidipes</name>
    <dbReference type="NCBI Taxonomy" id="1076256"/>
    <lineage>
        <taxon>Eukaryota</taxon>
        <taxon>Fungi</taxon>
        <taxon>Dikarya</taxon>
        <taxon>Basidiomycota</taxon>
        <taxon>Agaricomycotina</taxon>
        <taxon>Agaricomycetes</taxon>
        <taxon>Agaricomycetidae</taxon>
        <taxon>Agaricales</taxon>
        <taxon>Marasmiineae</taxon>
        <taxon>Physalacriaceae</taxon>
        <taxon>Armillaria</taxon>
    </lineage>
</organism>
<feature type="region of interest" description="Disordered" evidence="1">
    <location>
        <begin position="1"/>
        <end position="21"/>
    </location>
</feature>
<feature type="compositionally biased region" description="Basic and acidic residues" evidence="1">
    <location>
        <begin position="457"/>
        <end position="468"/>
    </location>
</feature>
<feature type="compositionally biased region" description="Polar residues" evidence="1">
    <location>
        <begin position="69"/>
        <end position="82"/>
    </location>
</feature>
<dbReference type="Pfam" id="PF20231">
    <property type="entry name" value="DUF6589"/>
    <property type="match status" value="1"/>
</dbReference>
<evidence type="ECO:0000259" key="2">
    <source>
        <dbReference type="Pfam" id="PF20231"/>
    </source>
</evidence>
<sequence>MGSAQPQNYDQTRPRTNYSPIRATTLPETPIFHSFSSGNTALGLFQSGTNDIQPPTTPIPRTLSDRNISEPNTPGLRQTASESWHFPSHKPFQAFYTPNAPPSMRVRRTTSAPLLPRDENAPPLPDTPSAQSRPSRKRRVAPSTTDKTTSTTASKKSRNMALCLEDKLAQILEACTVAGLSWAEVQYEMYRLPTAEEKASWEAPSRERFMDERSTQSPVCSTFGYVIHMAEHTRIPPEMFSSAQKAPYLTIGPVRPAMTSFAVQISIQELVSNAEKAVQPDAGLHVHIPSARRPQKKNVAEVDWTNIGSFTHKAIQTIHRQFQPLLRHILIKVMTWSNSKKRSRSVGIVADDILSKIAFTRTPFARLPAIMRGLFHFASNASFDTFRYESRVGNTPAYSMVVKALYGLSSQASKFTCNYHRRRMARIGLQNAMNVGMAGTAWIRPLRHPDALNYEDKERRRASSHQEKPTPAFPLPTSGGSETNLPELMAAVTDFMKSAGQTSDDFVHHMLLIGGDGLTFELLLKMARQRQFHSSPFTSLCLINPLLQWWHTWWTNDSRIIDKHLVSYASLDPSTLGHSASKIERTIRIDQGKYDYHQGSELLYFVLDMRMLDCWRLILSREAAIRKVTLPSHADLFQVIDALSARGQLPEIEDLEKLAAKLHATHTTEEAVFRSARGRLKTAFPPRGTPWVTSIDSLTVPSAELLASPSLLDALDQSMDGDKAKAKPDPQADCVLARSQDFMREVMRSREATWSIAEGDVGRVWEQLKAIMFSFAGSNHKKYAQYLLETLFDLEWESSPELRETLLEISVVNLSGLPGKFKPGDLVQEYFNRILEVIVQHKGREFGKCFIREGIARNLHHFQQLKTDFLEGVRLKARSTCHAKPHSKPEIAKLLKEYSQAELHMYRPGRGYSEGKVVRTDFKLGCDAMRDGLLKKWTTRMMLLRSQGVTDPAVLSSSDDADEEGELDWTSLPLYSTESQDGVLVHNLLYPTADALSIVDVKRKFSTNSLLSPYPPWYEEAGFHLHQLARIGTHVVSV</sequence>
<feature type="compositionally biased region" description="Polar residues" evidence="1">
    <location>
        <begin position="1"/>
        <end position="19"/>
    </location>
</feature>
<accession>A0A2H3B899</accession>
<evidence type="ECO:0000313" key="4">
    <source>
        <dbReference type="Proteomes" id="UP000218334"/>
    </source>
</evidence>
<feature type="compositionally biased region" description="Polar residues" evidence="1">
    <location>
        <begin position="45"/>
        <end position="54"/>
    </location>
</feature>
<dbReference type="InterPro" id="IPR046496">
    <property type="entry name" value="DUF6589"/>
</dbReference>
<dbReference type="EMBL" id="KZ293438">
    <property type="protein sequence ID" value="PBK67109.1"/>
    <property type="molecule type" value="Genomic_DNA"/>
</dbReference>
<protein>
    <recommendedName>
        <fullName evidence="2">DUF6589 domain-containing protein</fullName>
    </recommendedName>
</protein>
<name>A0A2H3B899_9AGAR</name>